<comment type="caution">
    <text evidence="1">The sequence shown here is derived from an EMBL/GenBank/DDBJ whole genome shotgun (WGS) entry which is preliminary data.</text>
</comment>
<name>Q4T9T0_TETNG</name>
<proteinExistence type="predicted"/>
<dbReference type="AlphaFoldDB" id="Q4T9T0"/>
<accession>Q4T9T0</accession>
<reference evidence="1" key="1">
    <citation type="journal article" date="2004" name="Nature">
        <title>Genome duplication in the teleost fish Tetraodon nigroviridis reveals the early vertebrate proto-karyotype.</title>
        <authorList>
            <person name="Jaillon O."/>
            <person name="Aury J.-M."/>
            <person name="Brunet F."/>
            <person name="Petit J.-L."/>
            <person name="Stange-Thomann N."/>
            <person name="Mauceli E."/>
            <person name="Bouneau L."/>
            <person name="Fischer C."/>
            <person name="Ozouf-Costaz C."/>
            <person name="Bernot A."/>
            <person name="Nicaud S."/>
            <person name="Jaffe D."/>
            <person name="Fisher S."/>
            <person name="Lutfalla G."/>
            <person name="Dossat C."/>
            <person name="Segurens B."/>
            <person name="Dasilva C."/>
            <person name="Salanoubat M."/>
            <person name="Levy M."/>
            <person name="Boudet N."/>
            <person name="Castellano S."/>
            <person name="Anthouard V."/>
            <person name="Jubin C."/>
            <person name="Castelli V."/>
            <person name="Katinka M."/>
            <person name="Vacherie B."/>
            <person name="Biemont C."/>
            <person name="Skalli Z."/>
            <person name="Cattolico L."/>
            <person name="Poulain J."/>
            <person name="De Berardinis V."/>
            <person name="Cruaud C."/>
            <person name="Duprat S."/>
            <person name="Brottier P."/>
            <person name="Coutanceau J.-P."/>
            <person name="Gouzy J."/>
            <person name="Parra G."/>
            <person name="Lardier G."/>
            <person name="Chapple C."/>
            <person name="McKernan K.J."/>
            <person name="McEwan P."/>
            <person name="Bosak S."/>
            <person name="Kellis M."/>
            <person name="Volff J.-N."/>
            <person name="Guigo R."/>
            <person name="Zody M.C."/>
            <person name="Mesirov J."/>
            <person name="Lindblad-Toh K."/>
            <person name="Birren B."/>
            <person name="Nusbaum C."/>
            <person name="Kahn D."/>
            <person name="Robinson-Rechavi M."/>
            <person name="Laudet V."/>
            <person name="Schachter V."/>
            <person name="Quetier F."/>
            <person name="Saurin W."/>
            <person name="Scarpelli C."/>
            <person name="Wincker P."/>
            <person name="Lander E.S."/>
            <person name="Weissenbach J."/>
            <person name="Roest Crollius H."/>
        </authorList>
    </citation>
    <scope>NUCLEOTIDE SEQUENCE [LARGE SCALE GENOMIC DNA]</scope>
</reference>
<dbReference type="KEGG" id="tng:GSTEN00004602G001"/>
<organism evidence="1">
    <name type="scientific">Tetraodon nigroviridis</name>
    <name type="common">Spotted green pufferfish</name>
    <name type="synonym">Chelonodon nigroviridis</name>
    <dbReference type="NCBI Taxonomy" id="99883"/>
    <lineage>
        <taxon>Eukaryota</taxon>
        <taxon>Metazoa</taxon>
        <taxon>Chordata</taxon>
        <taxon>Craniata</taxon>
        <taxon>Vertebrata</taxon>
        <taxon>Euteleostomi</taxon>
        <taxon>Actinopterygii</taxon>
        <taxon>Neopterygii</taxon>
        <taxon>Teleostei</taxon>
        <taxon>Neoteleostei</taxon>
        <taxon>Acanthomorphata</taxon>
        <taxon>Eupercaria</taxon>
        <taxon>Tetraodontiformes</taxon>
        <taxon>Tetradontoidea</taxon>
        <taxon>Tetraodontidae</taxon>
        <taxon>Tetraodon</taxon>
    </lineage>
</organism>
<protein>
    <submittedName>
        <fullName evidence="1">(spotted green pufferfish) hypothetical protein</fullName>
    </submittedName>
</protein>
<dbReference type="EMBL" id="CAAE01007502">
    <property type="protein sequence ID" value="CAF90352.1"/>
    <property type="molecule type" value="Genomic_DNA"/>
</dbReference>
<reference evidence="1" key="2">
    <citation type="submission" date="2004-02" db="EMBL/GenBank/DDBJ databases">
        <authorList>
            <consortium name="Genoscope"/>
            <consortium name="Whitehead Institute Centre for Genome Research"/>
        </authorList>
    </citation>
    <scope>NUCLEOTIDE SEQUENCE</scope>
</reference>
<evidence type="ECO:0000313" key="1">
    <source>
        <dbReference type="EMBL" id="CAF90352.1"/>
    </source>
</evidence>
<sequence>MPGEQPVAPGRVVLVKRFVMRDGAAVGT</sequence>
<gene>
    <name evidence="1" type="ORF">GSTENG00004602001</name>
</gene>